<sequence>MPAQKLSFQPCALVAAPILYATCRASWLEKEKKREKIQEKNYGASPLATYKEKNLKTEKSREKWKIKKSKKIKKKYKKAEKGKTEKIYKEKILAILNKAKE</sequence>
<name>A0A1I6XPI5_METTE</name>
<protein>
    <submittedName>
        <fullName evidence="1">Uncharacterized protein</fullName>
    </submittedName>
</protein>
<dbReference type="Proteomes" id="UP000323733">
    <property type="component" value="Unassembled WGS sequence"/>
</dbReference>
<dbReference type="AlphaFoldDB" id="A0A1I6XPI5"/>
<proteinExistence type="predicted"/>
<gene>
    <name evidence="1" type="ORF">SAMN02910340_00473</name>
</gene>
<keyword evidence="2" id="KW-1185">Reference proteome</keyword>
<dbReference type="EMBL" id="FPAO01000002">
    <property type="protein sequence ID" value="SFT39831.1"/>
    <property type="molecule type" value="Genomic_DNA"/>
</dbReference>
<reference evidence="1 2" key="1">
    <citation type="submission" date="2016-10" db="EMBL/GenBank/DDBJ databases">
        <authorList>
            <person name="Varghese N."/>
            <person name="Submissions S."/>
        </authorList>
    </citation>
    <scope>NUCLEOTIDE SEQUENCE [LARGE SCALE GENOMIC DNA]</scope>
    <source>
        <strain evidence="1 2">DSM 11855</strain>
    </source>
</reference>
<evidence type="ECO:0000313" key="1">
    <source>
        <dbReference type="EMBL" id="SFT39831.1"/>
    </source>
</evidence>
<accession>A0A1I6XPI5</accession>
<organism evidence="1 2">
    <name type="scientific">Methanosarcina thermophila</name>
    <dbReference type="NCBI Taxonomy" id="2210"/>
    <lineage>
        <taxon>Archaea</taxon>
        <taxon>Methanobacteriati</taxon>
        <taxon>Methanobacteriota</taxon>
        <taxon>Stenosarchaea group</taxon>
        <taxon>Methanomicrobia</taxon>
        <taxon>Methanosarcinales</taxon>
        <taxon>Methanosarcinaceae</taxon>
        <taxon>Methanosarcina</taxon>
    </lineage>
</organism>
<evidence type="ECO:0000313" key="2">
    <source>
        <dbReference type="Proteomes" id="UP000323733"/>
    </source>
</evidence>